<evidence type="ECO:0000313" key="5">
    <source>
        <dbReference type="Proteomes" id="UP000580910"/>
    </source>
</evidence>
<accession>A0A7W3IYR9</accession>
<reference evidence="4 5" key="1">
    <citation type="submission" date="2020-07" db="EMBL/GenBank/DDBJ databases">
        <title>Sequencing the genomes of 1000 actinobacteria strains.</title>
        <authorList>
            <person name="Klenk H.-P."/>
        </authorList>
    </citation>
    <scope>NUCLEOTIDE SEQUENCE [LARGE SCALE GENOMIC DNA]</scope>
    <source>
        <strain evidence="4 5">DSM 21349</strain>
    </source>
</reference>
<evidence type="ECO:0000313" key="4">
    <source>
        <dbReference type="EMBL" id="MBA8803071.1"/>
    </source>
</evidence>
<dbReference type="GO" id="GO:0006465">
    <property type="term" value="P:signal peptide processing"/>
    <property type="evidence" value="ECO:0007669"/>
    <property type="project" value="TreeGrafter"/>
</dbReference>
<gene>
    <name evidence="4" type="ORF">FB382_001362</name>
</gene>
<feature type="transmembrane region" description="Helical" evidence="2">
    <location>
        <begin position="213"/>
        <end position="234"/>
    </location>
</feature>
<dbReference type="GO" id="GO:0005886">
    <property type="term" value="C:plasma membrane"/>
    <property type="evidence" value="ECO:0007669"/>
    <property type="project" value="TreeGrafter"/>
</dbReference>
<dbReference type="GO" id="GO:0008168">
    <property type="term" value="F:methyltransferase activity"/>
    <property type="evidence" value="ECO:0007669"/>
    <property type="project" value="UniProtKB-KW"/>
</dbReference>
<dbReference type="GO" id="GO:0032259">
    <property type="term" value="P:methylation"/>
    <property type="evidence" value="ECO:0007669"/>
    <property type="project" value="UniProtKB-KW"/>
</dbReference>
<keyword evidence="5" id="KW-1185">Reference proteome</keyword>
<sequence>MSTVLAVAFSALLAGLGGALVPRWVARLPEPEPDPALVEKEGPKPLYVDLAARPHLGAGAVAIAALSGAIVGWAVGWDWPLVYLVPLVPVGVLLAYVDLRTRLLPSIVVVPTTVVALVLVVAVSAVEGDGDALVRALVGLVAVRSFFWVLWWVRSAGMGFGDVRLSALLGLVLGHLGWGQLLVGTYSSFLLFGVPGLVLAVARRDRALLRTPYPFGPAMLAGALLGVAAGAWIWSHLVAGGA</sequence>
<evidence type="ECO:0000256" key="1">
    <source>
        <dbReference type="ARBA" id="ARBA00005801"/>
    </source>
</evidence>
<keyword evidence="4" id="KW-0378">Hydrolase</keyword>
<dbReference type="PANTHER" id="PTHR30487:SF0">
    <property type="entry name" value="PREPILIN LEADER PEPTIDASE_N-METHYLTRANSFERASE-RELATED"/>
    <property type="match status" value="1"/>
</dbReference>
<dbReference type="GO" id="GO:0004190">
    <property type="term" value="F:aspartic-type endopeptidase activity"/>
    <property type="evidence" value="ECO:0007669"/>
    <property type="project" value="UniProtKB-EC"/>
</dbReference>
<comment type="similarity">
    <text evidence="1">Belongs to the peptidase A24 family.</text>
</comment>
<name>A0A7W3IYR9_9ACTN</name>
<evidence type="ECO:0000256" key="2">
    <source>
        <dbReference type="SAM" id="Phobius"/>
    </source>
</evidence>
<dbReference type="AlphaFoldDB" id="A0A7W3IYR9"/>
<keyword evidence="2" id="KW-0812">Transmembrane</keyword>
<evidence type="ECO:0000259" key="3">
    <source>
        <dbReference type="Pfam" id="PF01478"/>
    </source>
</evidence>
<dbReference type="InterPro" id="IPR000045">
    <property type="entry name" value="Prepilin_IV_endopep_pep"/>
</dbReference>
<dbReference type="EC" id="2.1.1.-" evidence="4"/>
<proteinExistence type="inferred from homology"/>
<protein>
    <submittedName>
        <fullName evidence="4">Leader peptidase (Prepilin peptidase)/N-methyltransferase</fullName>
        <ecNumber evidence="4">2.1.1.-</ecNumber>
        <ecNumber evidence="4">3.4.23.43</ecNumber>
    </submittedName>
</protein>
<keyword evidence="2" id="KW-0472">Membrane</keyword>
<keyword evidence="4" id="KW-0808">Transferase</keyword>
<keyword evidence="2" id="KW-1133">Transmembrane helix</keyword>
<dbReference type="Pfam" id="PF01478">
    <property type="entry name" value="Peptidase_A24"/>
    <property type="match status" value="1"/>
</dbReference>
<feature type="transmembrane region" description="Helical" evidence="2">
    <location>
        <begin position="103"/>
        <end position="126"/>
    </location>
</feature>
<dbReference type="InterPro" id="IPR050882">
    <property type="entry name" value="Prepilin_peptidase/N-MTase"/>
</dbReference>
<comment type="caution">
    <text evidence="4">The sequence shown here is derived from an EMBL/GenBank/DDBJ whole genome shotgun (WGS) entry which is preliminary data.</text>
</comment>
<feature type="transmembrane region" description="Helical" evidence="2">
    <location>
        <begin position="133"/>
        <end position="153"/>
    </location>
</feature>
<dbReference type="Proteomes" id="UP000580910">
    <property type="component" value="Unassembled WGS sequence"/>
</dbReference>
<dbReference type="RefSeq" id="WP_182537866.1">
    <property type="nucleotide sequence ID" value="NZ_JACGXA010000001.1"/>
</dbReference>
<feature type="transmembrane region" description="Helical" evidence="2">
    <location>
        <begin position="55"/>
        <end position="74"/>
    </location>
</feature>
<dbReference type="Gene3D" id="1.20.120.1220">
    <property type="match status" value="1"/>
</dbReference>
<feature type="domain" description="Prepilin type IV endopeptidase peptidase" evidence="3">
    <location>
        <begin position="91"/>
        <end position="193"/>
    </location>
</feature>
<dbReference type="PANTHER" id="PTHR30487">
    <property type="entry name" value="TYPE 4 PREPILIN-LIKE PROTEINS LEADER PEPTIDE-PROCESSING ENZYME"/>
    <property type="match status" value="1"/>
</dbReference>
<feature type="transmembrane region" description="Helical" evidence="2">
    <location>
        <begin position="178"/>
        <end position="201"/>
    </location>
</feature>
<keyword evidence="4" id="KW-0489">Methyltransferase</keyword>
<dbReference type="EMBL" id="JACGXA010000001">
    <property type="protein sequence ID" value="MBA8803071.1"/>
    <property type="molecule type" value="Genomic_DNA"/>
</dbReference>
<organism evidence="4 5">
    <name type="scientific">Nocardioides ginsengisegetis</name>
    <dbReference type="NCBI Taxonomy" id="661491"/>
    <lineage>
        <taxon>Bacteria</taxon>
        <taxon>Bacillati</taxon>
        <taxon>Actinomycetota</taxon>
        <taxon>Actinomycetes</taxon>
        <taxon>Propionibacteriales</taxon>
        <taxon>Nocardioidaceae</taxon>
        <taxon>Nocardioides</taxon>
    </lineage>
</organism>
<dbReference type="EC" id="3.4.23.43" evidence="4"/>
<feature type="transmembrane region" description="Helical" evidence="2">
    <location>
        <begin position="81"/>
        <end position="97"/>
    </location>
</feature>